<dbReference type="InterPro" id="IPR002852">
    <property type="entry name" value="UPF0251"/>
</dbReference>
<accession>A0A1G9N0H4</accession>
<dbReference type="EMBL" id="FNGW01000003">
    <property type="protein sequence ID" value="SDL79375.1"/>
    <property type="molecule type" value="Genomic_DNA"/>
</dbReference>
<reference evidence="1 2" key="1">
    <citation type="submission" date="2016-10" db="EMBL/GenBank/DDBJ databases">
        <authorList>
            <person name="de Groot N.N."/>
        </authorList>
    </citation>
    <scope>NUCLEOTIDE SEQUENCE [LARGE SCALE GENOMIC DNA]</scope>
    <source>
        <strain evidence="1 2">DSM 797</strain>
    </source>
</reference>
<organism evidence="1 2">
    <name type="scientific">Romboutsia lituseburensis DSM 797</name>
    <dbReference type="NCBI Taxonomy" id="1121325"/>
    <lineage>
        <taxon>Bacteria</taxon>
        <taxon>Bacillati</taxon>
        <taxon>Bacillota</taxon>
        <taxon>Clostridia</taxon>
        <taxon>Peptostreptococcales</taxon>
        <taxon>Peptostreptococcaceae</taxon>
        <taxon>Romboutsia</taxon>
    </lineage>
</organism>
<dbReference type="RefSeq" id="WP_092725095.1">
    <property type="nucleotide sequence ID" value="NZ_FNGW01000003.1"/>
</dbReference>
<gene>
    <name evidence="1" type="ORF">SAMN04515677_103410</name>
</gene>
<keyword evidence="2" id="KW-1185">Reference proteome</keyword>
<protein>
    <submittedName>
        <fullName evidence="1">Uncharacterized protein</fullName>
    </submittedName>
</protein>
<dbReference type="Proteomes" id="UP000199068">
    <property type="component" value="Unassembled WGS sequence"/>
</dbReference>
<dbReference type="STRING" id="1121325.SAMN04515677_103410"/>
<dbReference type="Pfam" id="PF02001">
    <property type="entry name" value="DUF134"/>
    <property type="match status" value="1"/>
</dbReference>
<name>A0A1G9N0H4_9FIRM</name>
<evidence type="ECO:0000313" key="2">
    <source>
        <dbReference type="Proteomes" id="UP000199068"/>
    </source>
</evidence>
<dbReference type="AlphaFoldDB" id="A0A1G9N0H4"/>
<sequence>MSINHINNQDINKPSEKSIKITPIEVEAIKLIDIENLKNKRCAKRLKMSDDEFSDLVLSARKKIATSIIENIPITIEENIPEKKITTICKFRCAVCGETYMVNYLNNKIACPLCNSSKVMTNKEAGFCK</sequence>
<evidence type="ECO:0000313" key="1">
    <source>
        <dbReference type="EMBL" id="SDL79375.1"/>
    </source>
</evidence>
<proteinExistence type="predicted"/>